<evidence type="ECO:0000256" key="6">
    <source>
        <dbReference type="SAM" id="MobiDB-lite"/>
    </source>
</evidence>
<keyword evidence="4 7" id="KW-1133">Transmembrane helix</keyword>
<comment type="subcellular location">
    <subcellularLocation>
        <location evidence="1">Membrane</location>
        <topology evidence="1">Multi-pass membrane protein</topology>
    </subcellularLocation>
</comment>
<protein>
    <submittedName>
        <fullName evidence="9">MFS general substrate transporter</fullName>
    </submittedName>
</protein>
<dbReference type="PANTHER" id="PTHR23501">
    <property type="entry name" value="MAJOR FACILITATOR SUPERFAMILY"/>
    <property type="match status" value="1"/>
</dbReference>
<feature type="domain" description="Major facilitator superfamily (MFS) profile" evidence="8">
    <location>
        <begin position="62"/>
        <end position="504"/>
    </location>
</feature>
<dbReference type="InterPro" id="IPR010573">
    <property type="entry name" value="MFS_Str1/Tri12-like"/>
</dbReference>
<feature type="transmembrane region" description="Helical" evidence="7">
    <location>
        <begin position="154"/>
        <end position="174"/>
    </location>
</feature>
<dbReference type="PROSITE" id="PS00216">
    <property type="entry name" value="SUGAR_TRANSPORT_1"/>
    <property type="match status" value="1"/>
</dbReference>
<evidence type="ECO:0000313" key="9">
    <source>
        <dbReference type="EMBL" id="CAK4034403.1"/>
    </source>
</evidence>
<feature type="transmembrane region" description="Helical" evidence="7">
    <location>
        <begin position="100"/>
        <end position="118"/>
    </location>
</feature>
<proteinExistence type="predicted"/>
<feature type="transmembrane region" description="Helical" evidence="7">
    <location>
        <begin position="256"/>
        <end position="275"/>
    </location>
</feature>
<dbReference type="AlphaFoldDB" id="A0AAI9EFE2"/>
<dbReference type="Proteomes" id="UP001296104">
    <property type="component" value="Unassembled WGS sequence"/>
</dbReference>
<keyword evidence="10" id="KW-1185">Reference proteome</keyword>
<evidence type="ECO:0000256" key="1">
    <source>
        <dbReference type="ARBA" id="ARBA00004141"/>
    </source>
</evidence>
<feature type="transmembrane region" description="Helical" evidence="7">
    <location>
        <begin position="555"/>
        <end position="574"/>
    </location>
</feature>
<feature type="transmembrane region" description="Helical" evidence="7">
    <location>
        <begin position="186"/>
        <end position="205"/>
    </location>
</feature>
<feature type="region of interest" description="Disordered" evidence="6">
    <location>
        <begin position="1"/>
        <end position="21"/>
    </location>
</feature>
<reference evidence="9" key="1">
    <citation type="submission" date="2023-11" db="EMBL/GenBank/DDBJ databases">
        <authorList>
            <person name="Alioto T."/>
            <person name="Alioto T."/>
            <person name="Gomez Garrido J."/>
        </authorList>
    </citation>
    <scope>NUCLEOTIDE SEQUENCE</scope>
</reference>
<feature type="transmembrane region" description="Helical" evidence="7">
    <location>
        <begin position="130"/>
        <end position="148"/>
    </location>
</feature>
<dbReference type="GO" id="GO:0005886">
    <property type="term" value="C:plasma membrane"/>
    <property type="evidence" value="ECO:0007669"/>
    <property type="project" value="TreeGrafter"/>
</dbReference>
<dbReference type="EMBL" id="CAVMBE010000116">
    <property type="protein sequence ID" value="CAK4034403.1"/>
    <property type="molecule type" value="Genomic_DNA"/>
</dbReference>
<feature type="compositionally biased region" description="Polar residues" evidence="6">
    <location>
        <begin position="7"/>
        <end position="20"/>
    </location>
</feature>
<feature type="transmembrane region" description="Helical" evidence="7">
    <location>
        <begin position="455"/>
        <end position="475"/>
    </location>
</feature>
<dbReference type="GO" id="GO:0022857">
    <property type="term" value="F:transmembrane transporter activity"/>
    <property type="evidence" value="ECO:0007669"/>
    <property type="project" value="InterPro"/>
</dbReference>
<evidence type="ECO:0000256" key="7">
    <source>
        <dbReference type="SAM" id="Phobius"/>
    </source>
</evidence>
<name>A0AAI9EFE2_9PEZI</name>
<accession>A0AAI9EFE2</accession>
<evidence type="ECO:0000256" key="4">
    <source>
        <dbReference type="ARBA" id="ARBA00022989"/>
    </source>
</evidence>
<evidence type="ECO:0000256" key="5">
    <source>
        <dbReference type="ARBA" id="ARBA00023136"/>
    </source>
</evidence>
<feature type="transmembrane region" description="Helical" evidence="7">
    <location>
        <begin position="327"/>
        <end position="347"/>
    </location>
</feature>
<organism evidence="9 10">
    <name type="scientific">Lecanosticta acicola</name>
    <dbReference type="NCBI Taxonomy" id="111012"/>
    <lineage>
        <taxon>Eukaryota</taxon>
        <taxon>Fungi</taxon>
        <taxon>Dikarya</taxon>
        <taxon>Ascomycota</taxon>
        <taxon>Pezizomycotina</taxon>
        <taxon>Dothideomycetes</taxon>
        <taxon>Dothideomycetidae</taxon>
        <taxon>Mycosphaerellales</taxon>
        <taxon>Mycosphaerellaceae</taxon>
        <taxon>Lecanosticta</taxon>
    </lineage>
</organism>
<feature type="transmembrane region" description="Helical" evidence="7">
    <location>
        <begin position="217"/>
        <end position="236"/>
    </location>
</feature>
<keyword evidence="2" id="KW-0813">Transport</keyword>
<dbReference type="Gene3D" id="1.20.1250.20">
    <property type="entry name" value="MFS general substrate transporter like domains"/>
    <property type="match status" value="2"/>
</dbReference>
<dbReference type="SUPFAM" id="SSF103473">
    <property type="entry name" value="MFS general substrate transporter"/>
    <property type="match status" value="1"/>
</dbReference>
<feature type="transmembrane region" description="Helical" evidence="7">
    <location>
        <begin position="287"/>
        <end position="307"/>
    </location>
</feature>
<dbReference type="InterPro" id="IPR036259">
    <property type="entry name" value="MFS_trans_sf"/>
</dbReference>
<feature type="transmembrane region" description="Helical" evidence="7">
    <location>
        <begin position="61"/>
        <end position="80"/>
    </location>
</feature>
<feature type="transmembrane region" description="Helical" evidence="7">
    <location>
        <begin position="367"/>
        <end position="386"/>
    </location>
</feature>
<evidence type="ECO:0000256" key="3">
    <source>
        <dbReference type="ARBA" id="ARBA00022692"/>
    </source>
</evidence>
<gene>
    <name evidence="9" type="ORF">LECACI_7A009561</name>
</gene>
<dbReference type="PANTHER" id="PTHR23501:SF109">
    <property type="entry name" value="MAJOR FACILITATOR SUPERFAMILY (MFS) PROFILE DOMAIN-CONTAINING PROTEIN-RELATED"/>
    <property type="match status" value="1"/>
</dbReference>
<keyword evidence="3 7" id="KW-0812">Transmembrane</keyword>
<dbReference type="InterPro" id="IPR020846">
    <property type="entry name" value="MFS_dom"/>
</dbReference>
<evidence type="ECO:0000259" key="8">
    <source>
        <dbReference type="PROSITE" id="PS50850"/>
    </source>
</evidence>
<dbReference type="Pfam" id="PF06609">
    <property type="entry name" value="TRI12"/>
    <property type="match status" value="1"/>
</dbReference>
<feature type="transmembrane region" description="Helical" evidence="7">
    <location>
        <begin position="393"/>
        <end position="412"/>
    </location>
</feature>
<dbReference type="InterPro" id="IPR005829">
    <property type="entry name" value="Sugar_transporter_CS"/>
</dbReference>
<evidence type="ECO:0000313" key="10">
    <source>
        <dbReference type="Proteomes" id="UP001296104"/>
    </source>
</evidence>
<keyword evidence="5 7" id="KW-0472">Membrane</keyword>
<dbReference type="PROSITE" id="PS50850">
    <property type="entry name" value="MFS"/>
    <property type="match status" value="1"/>
</dbReference>
<feature type="transmembrane region" description="Helical" evidence="7">
    <location>
        <begin position="424"/>
        <end position="443"/>
    </location>
</feature>
<comment type="caution">
    <text evidence="9">The sequence shown here is derived from an EMBL/GenBank/DDBJ whole genome shotgun (WGS) entry which is preliminary data.</text>
</comment>
<sequence>MGKTHQHNATAGESSPSGSNDLVEKLEHMEPGYGNDRDLAVQNDIKAADSPDVHEHMNVNLFFSLLAMCFLWVGSQIPLYLYGSVLPDMYSEIGGANGRYLWIVIGYLIPVSALCPFVGALSDLLGRKKVAAVGQVLLIIGPIVVSTAKHINTAIGGMVISGLGAGLNELIALSGTSEMVPVRKRAGYVGAVVFSILPFCPSPLWAQLIARDSNWRYVGALVGAWNAVGLILLLIFYKDPARVRPAAKEVLKKVDYLGGILSTAGITLFMMGLQWGARQYVWSSVHVLVPFIIGVILIIAFFIWELFIAKYPMVPKEVFSKDKRTMVLILLITFFSGGNFFVMLLFWPTQVYNMYGNDPVQIGIRTLPIGFGIIFGAVLALVLIGVTKGRTTMLMIFWTCFMTAFVGAMSVAKTNNLNPVVYPILTLASIGVGAVIIPCSIIAQIACPTELIGTITAITLSIRYIGGAVGFTVYYNVFFHEYLGLANIIAAPQITEAGITDDYFELVHLITLASTAQYQRLHEIIATSPSVMNKAEAYNIIIAGVQDAFAVAYRWPYWISIAFGGVCILCSLGLRDVRKFMQEMEQ</sequence>
<evidence type="ECO:0000256" key="2">
    <source>
        <dbReference type="ARBA" id="ARBA00022448"/>
    </source>
</evidence>